<dbReference type="GO" id="GO:0031623">
    <property type="term" value="P:receptor internalization"/>
    <property type="evidence" value="ECO:0007669"/>
    <property type="project" value="TreeGrafter"/>
</dbReference>
<dbReference type="GO" id="GO:0015026">
    <property type="term" value="F:coreceptor activity"/>
    <property type="evidence" value="ECO:0007669"/>
    <property type="project" value="InterPro"/>
</dbReference>
<dbReference type="PANTHER" id="PTHR14076:SF7">
    <property type="entry name" value="RECEPTOR ACTIVITY-MODIFYING PROTEIN 1-LIKE"/>
    <property type="match status" value="1"/>
</dbReference>
<comment type="subcellular location">
    <subcellularLocation>
        <location evidence="1">Cell membrane</location>
        <topology evidence="1">Single-pass type I membrane protein</topology>
    </subcellularLocation>
</comment>
<dbReference type="InterPro" id="IPR006985">
    <property type="entry name" value="RAMP"/>
</dbReference>
<reference evidence="12" key="1">
    <citation type="journal article" date="2023" name="Science">
        <title>Genome structures resolve the early diversification of teleost fishes.</title>
        <authorList>
            <person name="Parey E."/>
            <person name="Louis A."/>
            <person name="Montfort J."/>
            <person name="Bouchez O."/>
            <person name="Roques C."/>
            <person name="Iampietro C."/>
            <person name="Lluch J."/>
            <person name="Castinel A."/>
            <person name="Donnadieu C."/>
            <person name="Desvignes T."/>
            <person name="Floi Bucao C."/>
            <person name="Jouanno E."/>
            <person name="Wen M."/>
            <person name="Mejri S."/>
            <person name="Dirks R."/>
            <person name="Jansen H."/>
            <person name="Henkel C."/>
            <person name="Chen W.J."/>
            <person name="Zahm M."/>
            <person name="Cabau C."/>
            <person name="Klopp C."/>
            <person name="Thompson A.W."/>
            <person name="Robinson-Rechavi M."/>
            <person name="Braasch I."/>
            <person name="Lecointre G."/>
            <person name="Bobe J."/>
            <person name="Postlethwait J.H."/>
            <person name="Berthelot C."/>
            <person name="Roest Crollius H."/>
            <person name="Guiguen Y."/>
        </authorList>
    </citation>
    <scope>NUCLEOTIDE SEQUENCE</scope>
    <source>
        <strain evidence="12">NC1722</strain>
    </source>
</reference>
<keyword evidence="9" id="KW-1015">Disulfide bond</keyword>
<evidence type="ECO:0000256" key="7">
    <source>
        <dbReference type="ARBA" id="ARBA00022989"/>
    </source>
</evidence>
<protein>
    <submittedName>
        <fullName evidence="12">Uncharacterized protein</fullName>
    </submittedName>
</protein>
<keyword evidence="3" id="KW-0813">Transport</keyword>
<evidence type="ECO:0000313" key="13">
    <source>
        <dbReference type="Proteomes" id="UP001221898"/>
    </source>
</evidence>
<keyword evidence="4" id="KW-1003">Cell membrane</keyword>
<evidence type="ECO:0000256" key="8">
    <source>
        <dbReference type="ARBA" id="ARBA00023136"/>
    </source>
</evidence>
<keyword evidence="13" id="KW-1185">Reference proteome</keyword>
<dbReference type="InterPro" id="IPR038126">
    <property type="entry name" value="RAMP_sf"/>
</dbReference>
<comment type="caution">
    <text evidence="12">The sequence shown here is derived from an EMBL/GenBank/DDBJ whole genome shotgun (WGS) entry which is preliminary data.</text>
</comment>
<evidence type="ECO:0000313" key="12">
    <source>
        <dbReference type="EMBL" id="KAJ8403442.1"/>
    </source>
</evidence>
<dbReference type="Pfam" id="PF04901">
    <property type="entry name" value="RAMP"/>
    <property type="match status" value="1"/>
</dbReference>
<dbReference type="GO" id="GO:0008277">
    <property type="term" value="P:regulation of G protein-coupled receptor signaling pathway"/>
    <property type="evidence" value="ECO:0007669"/>
    <property type="project" value="InterPro"/>
</dbReference>
<dbReference type="GO" id="GO:0009986">
    <property type="term" value="C:cell surface"/>
    <property type="evidence" value="ECO:0007669"/>
    <property type="project" value="TreeGrafter"/>
</dbReference>
<accession>A0AAD7SIV1</accession>
<dbReference type="Proteomes" id="UP001221898">
    <property type="component" value="Unassembled WGS sequence"/>
</dbReference>
<comment type="similarity">
    <text evidence="2">Belongs to the RAMP family.</text>
</comment>
<evidence type="ECO:0000256" key="11">
    <source>
        <dbReference type="SAM" id="Phobius"/>
    </source>
</evidence>
<dbReference type="GO" id="GO:0006816">
    <property type="term" value="P:calcium ion transport"/>
    <property type="evidence" value="ECO:0007669"/>
    <property type="project" value="TreeGrafter"/>
</dbReference>
<sequence length="144" mass="16325">MENQLAFTISAYISILFASTDLIETTYVSCNRTTFADYVNTYCIPAYNQSMASINYQDRCPWPSTKASYIILNKCVDSVVSLTMCVEPSIKDKLFLEIHRTYFTLCSNLKDPDFSTLLLLILPCIITTLVLPLMCVHITTCSKF</sequence>
<gene>
    <name evidence="12" type="ORF">AAFF_G00352140</name>
</gene>
<evidence type="ECO:0000256" key="2">
    <source>
        <dbReference type="ARBA" id="ARBA00007087"/>
    </source>
</evidence>
<keyword evidence="7 11" id="KW-1133">Transmembrane helix</keyword>
<dbReference type="AlphaFoldDB" id="A0AAD7SIV1"/>
<keyword evidence="10" id="KW-0675">Receptor</keyword>
<feature type="transmembrane region" description="Helical" evidence="11">
    <location>
        <begin position="117"/>
        <end position="139"/>
    </location>
</feature>
<dbReference type="EMBL" id="JAINUG010000058">
    <property type="protein sequence ID" value="KAJ8403442.1"/>
    <property type="molecule type" value="Genomic_DNA"/>
</dbReference>
<proteinExistence type="inferred from homology"/>
<organism evidence="12 13">
    <name type="scientific">Aldrovandia affinis</name>
    <dbReference type="NCBI Taxonomy" id="143900"/>
    <lineage>
        <taxon>Eukaryota</taxon>
        <taxon>Metazoa</taxon>
        <taxon>Chordata</taxon>
        <taxon>Craniata</taxon>
        <taxon>Vertebrata</taxon>
        <taxon>Euteleostomi</taxon>
        <taxon>Actinopterygii</taxon>
        <taxon>Neopterygii</taxon>
        <taxon>Teleostei</taxon>
        <taxon>Notacanthiformes</taxon>
        <taxon>Halosauridae</taxon>
        <taxon>Aldrovandia</taxon>
    </lineage>
</organism>
<keyword evidence="8 11" id="KW-0472">Membrane</keyword>
<dbReference type="GO" id="GO:0032870">
    <property type="term" value="P:cellular response to hormone stimulus"/>
    <property type="evidence" value="ECO:0007669"/>
    <property type="project" value="TreeGrafter"/>
</dbReference>
<evidence type="ECO:0000256" key="9">
    <source>
        <dbReference type="ARBA" id="ARBA00023157"/>
    </source>
</evidence>
<keyword evidence="6" id="KW-0732">Signal</keyword>
<dbReference type="PANTHER" id="PTHR14076">
    <property type="entry name" value="RECEPTOR ACTIVITY MODIFYING PROTEIN RAMP"/>
    <property type="match status" value="1"/>
</dbReference>
<dbReference type="GO" id="GO:0043235">
    <property type="term" value="C:receptor complex"/>
    <property type="evidence" value="ECO:0007669"/>
    <property type="project" value="TreeGrafter"/>
</dbReference>
<dbReference type="GO" id="GO:0072659">
    <property type="term" value="P:protein localization to plasma membrane"/>
    <property type="evidence" value="ECO:0007669"/>
    <property type="project" value="TreeGrafter"/>
</dbReference>
<evidence type="ECO:0000256" key="1">
    <source>
        <dbReference type="ARBA" id="ARBA00004251"/>
    </source>
</evidence>
<dbReference type="Gene3D" id="1.10.150.510">
    <property type="entry name" value="Receptor activity modifying family"/>
    <property type="match status" value="1"/>
</dbReference>
<evidence type="ECO:0000256" key="3">
    <source>
        <dbReference type="ARBA" id="ARBA00022448"/>
    </source>
</evidence>
<dbReference type="GO" id="GO:0005886">
    <property type="term" value="C:plasma membrane"/>
    <property type="evidence" value="ECO:0007669"/>
    <property type="project" value="UniProtKB-SubCell"/>
</dbReference>
<evidence type="ECO:0000256" key="6">
    <source>
        <dbReference type="ARBA" id="ARBA00022729"/>
    </source>
</evidence>
<evidence type="ECO:0000256" key="5">
    <source>
        <dbReference type="ARBA" id="ARBA00022692"/>
    </source>
</evidence>
<evidence type="ECO:0000256" key="10">
    <source>
        <dbReference type="ARBA" id="ARBA00023170"/>
    </source>
</evidence>
<name>A0AAD7SIV1_9TELE</name>
<keyword evidence="5 11" id="KW-0812">Transmembrane</keyword>
<dbReference type="GO" id="GO:0006886">
    <property type="term" value="P:intracellular protein transport"/>
    <property type="evidence" value="ECO:0007669"/>
    <property type="project" value="InterPro"/>
</dbReference>
<evidence type="ECO:0000256" key="4">
    <source>
        <dbReference type="ARBA" id="ARBA00022475"/>
    </source>
</evidence>
<dbReference type="GO" id="GO:0007186">
    <property type="term" value="P:G protein-coupled receptor signaling pathway"/>
    <property type="evidence" value="ECO:0007669"/>
    <property type="project" value="TreeGrafter"/>
</dbReference>